<accession>A0A183H1W8</accession>
<sequence length="80" mass="8961">MSTTATPINNPGILLEQVKPYKSIPKVQSSEIKVKQERLYGPKAVSLQLQMSPLPPHSFFSFCSTITLVMNLVDLNFPNR</sequence>
<dbReference type="AlphaFoldDB" id="A0A183H1W8"/>
<reference evidence="3" key="2">
    <citation type="submission" date="2016-06" db="UniProtKB">
        <authorList>
            <consortium name="WormBaseParasite"/>
        </authorList>
    </citation>
    <scope>IDENTIFICATION</scope>
</reference>
<reference evidence="1 2" key="1">
    <citation type="submission" date="2015-12" db="EMBL/GenBank/DDBJ databases">
        <title>Draft genome of the nematode, Onchocerca flexuosa.</title>
        <authorList>
            <person name="Mitreva M."/>
        </authorList>
    </citation>
    <scope>NUCLEOTIDE SEQUENCE [LARGE SCALE GENOMIC DNA]</scope>
    <source>
        <strain evidence="1">Red Deer</strain>
    </source>
</reference>
<proteinExistence type="predicted"/>
<name>A0A183H1W8_9BILA</name>
<dbReference type="WBParaSite" id="OFLC_0000147701-mRNA-1">
    <property type="protein sequence ID" value="OFLC_0000147701-mRNA-1"/>
    <property type="gene ID" value="OFLC_0000147701"/>
</dbReference>
<dbReference type="EMBL" id="KZ269991">
    <property type="protein sequence ID" value="OZC09756.1"/>
    <property type="molecule type" value="Genomic_DNA"/>
</dbReference>
<organism evidence="3">
    <name type="scientific">Onchocerca flexuosa</name>
    <dbReference type="NCBI Taxonomy" id="387005"/>
    <lineage>
        <taxon>Eukaryota</taxon>
        <taxon>Metazoa</taxon>
        <taxon>Ecdysozoa</taxon>
        <taxon>Nematoda</taxon>
        <taxon>Chromadorea</taxon>
        <taxon>Rhabditida</taxon>
        <taxon>Spirurina</taxon>
        <taxon>Spiruromorpha</taxon>
        <taxon>Filarioidea</taxon>
        <taxon>Onchocercidae</taxon>
        <taxon>Onchocerca</taxon>
    </lineage>
</organism>
<evidence type="ECO:0000313" key="3">
    <source>
        <dbReference type="WBParaSite" id="OFLC_0000147701-mRNA-1"/>
    </source>
</evidence>
<keyword evidence="2" id="KW-1185">Reference proteome</keyword>
<evidence type="ECO:0000313" key="2">
    <source>
        <dbReference type="Proteomes" id="UP000242913"/>
    </source>
</evidence>
<evidence type="ECO:0000313" key="1">
    <source>
        <dbReference type="EMBL" id="OZC09756.1"/>
    </source>
</evidence>
<gene>
    <name evidence="1" type="ORF">X798_03159</name>
</gene>
<protein>
    <submittedName>
        <fullName evidence="3">ZM domain-containing protein</fullName>
    </submittedName>
</protein>
<dbReference type="Proteomes" id="UP000242913">
    <property type="component" value="Unassembled WGS sequence"/>
</dbReference>